<keyword evidence="3" id="KW-1185">Reference proteome</keyword>
<dbReference type="PANTHER" id="PTHR39341:SF1">
    <property type="entry name" value="DUF1858 DOMAIN-CONTAINING PROTEIN"/>
    <property type="match status" value="1"/>
</dbReference>
<feature type="domain" description="DUF1858" evidence="1">
    <location>
        <begin position="13"/>
        <end position="59"/>
    </location>
</feature>
<reference evidence="2 3" key="1">
    <citation type="submission" date="2016-10" db="EMBL/GenBank/DDBJ databases">
        <authorList>
            <person name="de Groot N.N."/>
        </authorList>
    </citation>
    <scope>NUCLEOTIDE SEQUENCE [LARGE SCALE GENOMIC DNA]</scope>
    <source>
        <strain evidence="2 3">DSM 26880</strain>
    </source>
</reference>
<dbReference type="InterPro" id="IPR023883">
    <property type="entry name" value="CHP03980_redox-disulphide"/>
</dbReference>
<gene>
    <name evidence="2" type="ORF">SAMN05444340_12336</name>
</gene>
<accession>A0A1H3NEQ1</accession>
<dbReference type="Gene3D" id="1.10.3910.10">
    <property type="entry name" value="SP0561-like"/>
    <property type="match status" value="1"/>
</dbReference>
<dbReference type="InterPro" id="IPR015077">
    <property type="entry name" value="DUF1858"/>
</dbReference>
<evidence type="ECO:0000259" key="1">
    <source>
        <dbReference type="Pfam" id="PF08984"/>
    </source>
</evidence>
<proteinExistence type="predicted"/>
<evidence type="ECO:0000313" key="2">
    <source>
        <dbReference type="EMBL" id="SDY87421.1"/>
    </source>
</evidence>
<dbReference type="Pfam" id="PF08984">
    <property type="entry name" value="DUF1858"/>
    <property type="match status" value="1"/>
</dbReference>
<protein>
    <submittedName>
        <fullName evidence="2">Hybrid cluster protein-associated redox disulfide domain-containing protein</fullName>
    </submittedName>
</protein>
<organism evidence="2 3">
    <name type="scientific">Citreimonas salinaria</name>
    <dbReference type="NCBI Taxonomy" id="321339"/>
    <lineage>
        <taxon>Bacteria</taxon>
        <taxon>Pseudomonadati</taxon>
        <taxon>Pseudomonadota</taxon>
        <taxon>Alphaproteobacteria</taxon>
        <taxon>Rhodobacterales</taxon>
        <taxon>Roseobacteraceae</taxon>
        <taxon>Citreimonas</taxon>
    </lineage>
</organism>
<sequence length="71" mass="7869">MQAPSLDAPDLALSDLMDIWPETIAVFLRYRMLCVGCMVGRFHTVTDACRSHDVDETEFRAALAAAARVRA</sequence>
<dbReference type="STRING" id="321339.SAMN05444340_12336"/>
<dbReference type="SUPFAM" id="SSF140683">
    <property type="entry name" value="SP0561-like"/>
    <property type="match status" value="1"/>
</dbReference>
<dbReference type="Proteomes" id="UP000199286">
    <property type="component" value="Unassembled WGS sequence"/>
</dbReference>
<dbReference type="OrthoDB" id="5397989at2"/>
<dbReference type="AlphaFoldDB" id="A0A1H3NEQ1"/>
<name>A0A1H3NEQ1_9RHOB</name>
<evidence type="ECO:0000313" key="3">
    <source>
        <dbReference type="Proteomes" id="UP000199286"/>
    </source>
</evidence>
<dbReference type="InterPro" id="IPR038062">
    <property type="entry name" value="ScdA-like_N_sf"/>
</dbReference>
<dbReference type="EMBL" id="FNPF01000023">
    <property type="protein sequence ID" value="SDY87421.1"/>
    <property type="molecule type" value="Genomic_DNA"/>
</dbReference>
<dbReference type="PANTHER" id="PTHR39341">
    <property type="entry name" value="BSL7085 PROTEIN"/>
    <property type="match status" value="1"/>
</dbReference>
<dbReference type="RefSeq" id="WP_089885975.1">
    <property type="nucleotide sequence ID" value="NZ_FNPF01000023.1"/>
</dbReference>
<dbReference type="NCBIfam" id="TIGR03980">
    <property type="entry name" value="prismane_assoc"/>
    <property type="match status" value="1"/>
</dbReference>